<proteinExistence type="predicted"/>
<dbReference type="Pfam" id="PF02645">
    <property type="entry name" value="DegV"/>
    <property type="match status" value="1"/>
</dbReference>
<dbReference type="EMBL" id="JAGGKS010000009">
    <property type="protein sequence ID" value="MBP1926999.1"/>
    <property type="molecule type" value="Genomic_DNA"/>
</dbReference>
<dbReference type="Gene3D" id="3.40.50.10440">
    <property type="entry name" value="Dihydroxyacetone kinase, domain 1"/>
    <property type="match status" value="1"/>
</dbReference>
<dbReference type="PANTHER" id="PTHR33434:SF2">
    <property type="entry name" value="FATTY ACID-BINDING PROTEIN TM_1468"/>
    <property type="match status" value="1"/>
</dbReference>
<dbReference type="InterPro" id="IPR050270">
    <property type="entry name" value="DegV_domain_contain"/>
</dbReference>
<dbReference type="InterPro" id="IPR043168">
    <property type="entry name" value="DegV_C"/>
</dbReference>
<dbReference type="Gene3D" id="2.20.28.50">
    <property type="entry name" value="degv family protein"/>
    <property type="match status" value="1"/>
</dbReference>
<evidence type="ECO:0000313" key="3">
    <source>
        <dbReference type="Proteomes" id="UP001519342"/>
    </source>
</evidence>
<dbReference type="PANTHER" id="PTHR33434">
    <property type="entry name" value="DEGV DOMAIN-CONTAINING PROTEIN DR_1986-RELATED"/>
    <property type="match status" value="1"/>
</dbReference>
<dbReference type="RefSeq" id="WP_209512715.1">
    <property type="nucleotide sequence ID" value="NZ_JAGGKS010000009.1"/>
</dbReference>
<dbReference type="PROSITE" id="PS51482">
    <property type="entry name" value="DEGV"/>
    <property type="match status" value="1"/>
</dbReference>
<evidence type="ECO:0000256" key="1">
    <source>
        <dbReference type="ARBA" id="ARBA00023121"/>
    </source>
</evidence>
<keyword evidence="3" id="KW-1185">Reference proteome</keyword>
<dbReference type="NCBIfam" id="TIGR00762">
    <property type="entry name" value="DegV"/>
    <property type="match status" value="1"/>
</dbReference>
<evidence type="ECO:0000313" key="2">
    <source>
        <dbReference type="EMBL" id="MBP1926999.1"/>
    </source>
</evidence>
<comment type="caution">
    <text evidence="2">The sequence shown here is derived from an EMBL/GenBank/DDBJ whole genome shotgun (WGS) entry which is preliminary data.</text>
</comment>
<dbReference type="Gene3D" id="3.30.1180.10">
    <property type="match status" value="1"/>
</dbReference>
<gene>
    <name evidence="2" type="ORF">J2Z76_002871</name>
</gene>
<name>A0ABS4GH31_9FIRM</name>
<organism evidence="2 3">
    <name type="scientific">Sedimentibacter acidaminivorans</name>
    <dbReference type="NCBI Taxonomy" id="913099"/>
    <lineage>
        <taxon>Bacteria</taxon>
        <taxon>Bacillati</taxon>
        <taxon>Bacillota</taxon>
        <taxon>Tissierellia</taxon>
        <taxon>Sedimentibacter</taxon>
    </lineage>
</organism>
<sequence>MDINLIVDSCVDCNIDTKDIEKIPFKIIIEDEELIDSDLDTMDLLVKMKNSKSHTKTACPSPEDFINAFKKCKDTFAVTISSALSGSYNSAMLAVNLMKEKFPENFVHVFDSKSAAAGESLVTLKVKQMIEDNIDIPEIIENTNKYISKLRTFFILDSLDNLAKNGRITNFKAIIGNVLHIVPIMGEDGNGSIILKEQIRGKKKAFSRLVDMIGEYNVDFENTTLGITHCNCFEKAEKLRDEIKAKYPFKDIKIFTASGLSSVYAYDGGIVIAF</sequence>
<protein>
    <submittedName>
        <fullName evidence="2">DegV family protein with EDD domain</fullName>
    </submittedName>
</protein>
<dbReference type="Proteomes" id="UP001519342">
    <property type="component" value="Unassembled WGS sequence"/>
</dbReference>
<dbReference type="SUPFAM" id="SSF82549">
    <property type="entry name" value="DAK1/DegV-like"/>
    <property type="match status" value="1"/>
</dbReference>
<dbReference type="InterPro" id="IPR003797">
    <property type="entry name" value="DegV"/>
</dbReference>
<reference evidence="2 3" key="1">
    <citation type="submission" date="2021-03" db="EMBL/GenBank/DDBJ databases">
        <title>Genomic Encyclopedia of Type Strains, Phase IV (KMG-IV): sequencing the most valuable type-strain genomes for metagenomic binning, comparative biology and taxonomic classification.</title>
        <authorList>
            <person name="Goeker M."/>
        </authorList>
    </citation>
    <scope>NUCLEOTIDE SEQUENCE [LARGE SCALE GENOMIC DNA]</scope>
    <source>
        <strain evidence="2 3">DSM 24004</strain>
    </source>
</reference>
<keyword evidence="1" id="KW-0446">Lipid-binding</keyword>
<accession>A0ABS4GH31</accession>